<dbReference type="EMBL" id="JBFALK010000010">
    <property type="protein sequence ID" value="MEV0970826.1"/>
    <property type="molecule type" value="Genomic_DNA"/>
</dbReference>
<evidence type="ECO:0000256" key="5">
    <source>
        <dbReference type="ARBA" id="ARBA00023157"/>
    </source>
</evidence>
<evidence type="ECO:0000256" key="2">
    <source>
        <dbReference type="ARBA" id="ARBA00022529"/>
    </source>
</evidence>
<evidence type="ECO:0000313" key="10">
    <source>
        <dbReference type="Proteomes" id="UP001551675"/>
    </source>
</evidence>
<gene>
    <name evidence="9" type="ORF">AB0I59_19510</name>
</gene>
<dbReference type="InterPro" id="IPR002186">
    <property type="entry name" value="Neocarzinostatin_fam"/>
</dbReference>
<reference evidence="9 10" key="1">
    <citation type="submission" date="2024-06" db="EMBL/GenBank/DDBJ databases">
        <title>The Natural Products Discovery Center: Release of the First 8490 Sequenced Strains for Exploring Actinobacteria Biosynthetic Diversity.</title>
        <authorList>
            <person name="Kalkreuter E."/>
            <person name="Kautsar S.A."/>
            <person name="Yang D."/>
            <person name="Bader C.D."/>
            <person name="Teijaro C.N."/>
            <person name="Fluegel L."/>
            <person name="Davis C.M."/>
            <person name="Simpson J.R."/>
            <person name="Lauterbach L."/>
            <person name="Steele A.D."/>
            <person name="Gui C."/>
            <person name="Meng S."/>
            <person name="Li G."/>
            <person name="Viehrig K."/>
            <person name="Ye F."/>
            <person name="Su P."/>
            <person name="Kiefer A.F."/>
            <person name="Nichols A."/>
            <person name="Cepeda A.J."/>
            <person name="Yan W."/>
            <person name="Fan B."/>
            <person name="Jiang Y."/>
            <person name="Adhikari A."/>
            <person name="Zheng C.-J."/>
            <person name="Schuster L."/>
            <person name="Cowan T.M."/>
            <person name="Smanski M.J."/>
            <person name="Chevrette M.G."/>
            <person name="De Carvalho L.P.S."/>
            <person name="Shen B."/>
        </authorList>
    </citation>
    <scope>NUCLEOTIDE SEQUENCE [LARGE SCALE GENOMIC DNA]</scope>
    <source>
        <strain evidence="9 10">NPDC050100</strain>
    </source>
</reference>
<feature type="signal peptide" evidence="8">
    <location>
        <begin position="1"/>
        <end position="26"/>
    </location>
</feature>
<dbReference type="RefSeq" id="WP_061258075.1">
    <property type="nucleotide sequence ID" value="NZ_JBFALK010000010.1"/>
</dbReference>
<dbReference type="Pfam" id="PF00960">
    <property type="entry name" value="Neocarzinostat"/>
    <property type="match status" value="1"/>
</dbReference>
<evidence type="ECO:0000256" key="4">
    <source>
        <dbReference type="ARBA" id="ARBA00023125"/>
    </source>
</evidence>
<accession>A0ABV3GGW1</accession>
<evidence type="ECO:0000256" key="6">
    <source>
        <dbReference type="SAM" id="MobiDB-lite"/>
    </source>
</evidence>
<organism evidence="9 10">
    <name type="scientific">Microtetraspora glauca</name>
    <dbReference type="NCBI Taxonomy" id="1996"/>
    <lineage>
        <taxon>Bacteria</taxon>
        <taxon>Bacillati</taxon>
        <taxon>Actinomycetota</taxon>
        <taxon>Actinomycetes</taxon>
        <taxon>Streptosporangiales</taxon>
        <taxon>Streptosporangiaceae</taxon>
        <taxon>Microtetraspora</taxon>
    </lineage>
</organism>
<feature type="transmembrane region" description="Helical" evidence="7">
    <location>
        <begin position="176"/>
        <end position="199"/>
    </location>
</feature>
<keyword evidence="7" id="KW-0812">Transmembrane</keyword>
<keyword evidence="8" id="KW-0732">Signal</keyword>
<evidence type="ECO:0000256" key="7">
    <source>
        <dbReference type="SAM" id="Phobius"/>
    </source>
</evidence>
<protein>
    <submittedName>
        <fullName evidence="9">Neocarzinostatin apoprotein domain-containing protein</fullName>
    </submittedName>
</protein>
<evidence type="ECO:0000256" key="3">
    <source>
        <dbReference type="ARBA" id="ARBA00023022"/>
    </source>
</evidence>
<comment type="similarity">
    <text evidence="1">Belongs to the neocarzinostatin family.</text>
</comment>
<dbReference type="InterPro" id="IPR027273">
    <property type="entry name" value="Neocarzinostatin-like"/>
</dbReference>
<dbReference type="Proteomes" id="UP001551675">
    <property type="component" value="Unassembled WGS sequence"/>
</dbReference>
<evidence type="ECO:0000256" key="1">
    <source>
        <dbReference type="ARBA" id="ARBA00010648"/>
    </source>
</evidence>
<feature type="region of interest" description="Disordered" evidence="6">
    <location>
        <begin position="143"/>
        <end position="171"/>
    </location>
</feature>
<keyword evidence="7" id="KW-0472">Membrane</keyword>
<keyword evidence="4" id="KW-0238">DNA-binding</keyword>
<proteinExistence type="inferred from homology"/>
<evidence type="ECO:0000313" key="9">
    <source>
        <dbReference type="EMBL" id="MEV0970826.1"/>
    </source>
</evidence>
<keyword evidence="5" id="KW-1015">Disulfide bond</keyword>
<feature type="chain" id="PRO_5045454144" evidence="8">
    <location>
        <begin position="27"/>
        <end position="202"/>
    </location>
</feature>
<keyword evidence="10" id="KW-1185">Reference proteome</keyword>
<evidence type="ECO:0000256" key="8">
    <source>
        <dbReference type="SAM" id="SignalP"/>
    </source>
</evidence>
<keyword evidence="7" id="KW-1133">Transmembrane helix</keyword>
<dbReference type="Gene3D" id="2.60.40.230">
    <property type="entry name" value="Neocarzinostatin-like"/>
    <property type="match status" value="1"/>
</dbReference>
<sequence>MPCSRSARARLVTALAITFAIAPPLAGEAAAAPAKPELTASQSTDLAPGTEITVTGTGFTPKTTLFVALCDTKQPPGKACDTGSFARVTTDADGGLETTMTPAAVFGSTDCTATTCALMTNDPANPRDTANFTQLPLTFAAASGATESPAADSPPTSPATTTDAAPSAATDDDGGIPLPLIVVIAVVVLAGIGGAITFLRRR</sequence>
<keyword evidence="3" id="KW-0044">Antibiotic</keyword>
<comment type="caution">
    <text evidence="9">The sequence shown here is derived from an EMBL/GenBank/DDBJ whole genome shotgun (WGS) entry which is preliminary data.</text>
</comment>
<keyword evidence="2" id="KW-0929">Antimicrobial</keyword>
<dbReference type="SUPFAM" id="SSF49319">
    <property type="entry name" value="Actinoxanthin-like"/>
    <property type="match status" value="1"/>
</dbReference>
<name>A0ABV3GGW1_MICGL</name>